<evidence type="ECO:0000313" key="1">
    <source>
        <dbReference type="EMBL" id="CAI6339574.1"/>
    </source>
</evidence>
<dbReference type="EMBL" id="CAOQHR010000009">
    <property type="protein sequence ID" value="CAI6339574.1"/>
    <property type="molecule type" value="Genomic_DNA"/>
</dbReference>
<keyword evidence="2" id="KW-1185">Reference proteome</keyword>
<name>A0A9W4XPJ2_9PLEO</name>
<comment type="caution">
    <text evidence="1">The sequence shown here is derived from an EMBL/GenBank/DDBJ whole genome shotgun (WGS) entry which is preliminary data.</text>
</comment>
<accession>A0A9W4XPJ2</accession>
<evidence type="ECO:0000313" key="2">
    <source>
        <dbReference type="Proteomes" id="UP001152607"/>
    </source>
</evidence>
<proteinExistence type="predicted"/>
<organism evidence="1 2">
    <name type="scientific">Periconia digitata</name>
    <dbReference type="NCBI Taxonomy" id="1303443"/>
    <lineage>
        <taxon>Eukaryota</taxon>
        <taxon>Fungi</taxon>
        <taxon>Dikarya</taxon>
        <taxon>Ascomycota</taxon>
        <taxon>Pezizomycotina</taxon>
        <taxon>Dothideomycetes</taxon>
        <taxon>Pleosporomycetidae</taxon>
        <taxon>Pleosporales</taxon>
        <taxon>Massarineae</taxon>
        <taxon>Periconiaceae</taxon>
        <taxon>Periconia</taxon>
    </lineage>
</organism>
<sequence length="84" mass="9632">MWDRHQGIQGPHHAIHPSNAIMPISFISPHHLISQNMFSPRTTHRIVISIIQYCIYAASYLHSYSSRMAYNKCSKSQGNIKIIV</sequence>
<reference evidence="1" key="1">
    <citation type="submission" date="2023-01" db="EMBL/GenBank/DDBJ databases">
        <authorList>
            <person name="Van Ghelder C."/>
            <person name="Rancurel C."/>
        </authorList>
    </citation>
    <scope>NUCLEOTIDE SEQUENCE</scope>
    <source>
        <strain evidence="1">CNCM I-4278</strain>
    </source>
</reference>
<dbReference type="Proteomes" id="UP001152607">
    <property type="component" value="Unassembled WGS sequence"/>
</dbReference>
<gene>
    <name evidence="1" type="ORF">PDIGIT_LOCUS12735</name>
</gene>
<dbReference type="AlphaFoldDB" id="A0A9W4XPJ2"/>
<protein>
    <submittedName>
        <fullName evidence="1">Uncharacterized protein</fullName>
    </submittedName>
</protein>